<comment type="catalytic activity">
    <reaction evidence="7">
        <text>L-threonyl-[protein] + ATP = O-phospho-L-threonyl-[protein] + ADP + H(+)</text>
        <dbReference type="Rhea" id="RHEA:46608"/>
        <dbReference type="Rhea" id="RHEA-COMP:11060"/>
        <dbReference type="Rhea" id="RHEA-COMP:11605"/>
        <dbReference type="ChEBI" id="CHEBI:15378"/>
        <dbReference type="ChEBI" id="CHEBI:30013"/>
        <dbReference type="ChEBI" id="CHEBI:30616"/>
        <dbReference type="ChEBI" id="CHEBI:61977"/>
        <dbReference type="ChEBI" id="CHEBI:456216"/>
        <dbReference type="EC" id="2.7.11.1"/>
    </reaction>
</comment>
<dbReference type="GO" id="GO:0004674">
    <property type="term" value="F:protein serine/threonine kinase activity"/>
    <property type="evidence" value="ECO:0007669"/>
    <property type="project" value="UniProtKB-EC"/>
</dbReference>
<keyword evidence="6 7" id="KW-0067">ATP-binding</keyword>
<dbReference type="HAMAP" id="MF_01957">
    <property type="entry name" value="PknD_kinase"/>
    <property type="match status" value="1"/>
</dbReference>
<feature type="domain" description="Protein kinase" evidence="9">
    <location>
        <begin position="4"/>
        <end position="291"/>
    </location>
</feature>
<protein>
    <recommendedName>
        <fullName evidence="7">Serine/threonine-protein kinase PknD</fullName>
        <ecNumber evidence="7">2.7.11.1</ecNumber>
    </recommendedName>
</protein>
<dbReference type="CDD" id="cd14014">
    <property type="entry name" value="STKc_PknB_like"/>
    <property type="match status" value="1"/>
</dbReference>
<keyword evidence="2 7" id="KW-0597">Phosphoprotein</keyword>
<evidence type="ECO:0000256" key="3">
    <source>
        <dbReference type="ARBA" id="ARBA00022679"/>
    </source>
</evidence>
<dbReference type="NCBIfam" id="NF009651">
    <property type="entry name" value="PRK13184.1"/>
    <property type="match status" value="1"/>
</dbReference>
<evidence type="ECO:0000256" key="6">
    <source>
        <dbReference type="ARBA" id="ARBA00022840"/>
    </source>
</evidence>
<sequence length="933" mass="106687">MQHYDIIRMIGKGGMGEVYLAYDPVCSRKVALKRIREDLSDNELLKKRFLREAKIAADLVHPGVVPVFTICSDSDLVYYTMPYIEGYTLKSLLKSVWQCDSLPKDLAEQTSVGTFLSIFHKICSTIEYVHSRGILHRDLKPDNILLGLFSEVVILDWGAALSKEMKEDFLLDLDIPMPGSMFSNMTVPGKIVGTPDYMAPERLRGAPASESTDIYALGVILYQMLTLSFPYRNKKGKKISIPNHIISPEEAAPHREIPSFLSQVVMRALATDPKERYPSVQALKADIEQHLQGSPKWTPKIALHTQDAECWKFHESILLSKYFPMFEVSPALWYSLAISKIESFSEVRLEYTLLRKGLEGGFGILLPPSENVDHGDFYRGYGFWLHIKKNILSVSLVRNGLEIQKTSGNIDINKEKFFIAFEKQNHRLSLHIDHAVWMIHMDYLPGRGGRIGVIIQDIADVCGNIVVLESSGSLQVSCLAVPDAFLNEKLYDRAITFYRRIVESFPGRKEGYEAQFRIGIAVLEKAAEEGDKEGFSQALREFAVLHDSVAAPLEYLGKALVYQRLGEYNEEVKSLLLALKRYSQRPEISRVRDHVVYRLHEALYSNHRVSLVFMLLALHVAPESINSSEEEHFLKNLQGKIQDTLFCSLDISPIDFRSSKMELLLSYWSGFTPFLPGLFQRSWDLKDYRALADIFYTAADLGDREFIDVYGNILRENIQATTFTEDVVEILPHQLVHFLSALEAIFLHAPVEKVFSDIEILDPVLIIYLFDLFAKDVLIHGKGELILDALRLLETYVSPQQRYTYLLPYEILAYLWMKEEQKVYELLSDNYDESFWIEDSHCAFVLYGYWLALTEESSLAYLHLSGCREDGVAPKALLGLFCSPLGICENQLSYQERRNLLLQKFIFFHCLGDDVERDNCRVAYDLLVKERLL</sequence>
<dbReference type="Gene3D" id="1.25.40.10">
    <property type="entry name" value="Tetratricopeptide repeat domain"/>
    <property type="match status" value="1"/>
</dbReference>
<dbReference type="SUPFAM" id="SSF56112">
    <property type="entry name" value="Protein kinase-like (PK-like)"/>
    <property type="match status" value="1"/>
</dbReference>
<accession>A0ABP2X4S3</accession>
<gene>
    <name evidence="7 10" type="primary">pknD</name>
    <name evidence="10" type="ORF">CP99DC5_0054</name>
</gene>
<dbReference type="InterPro" id="IPR008271">
    <property type="entry name" value="Ser/Thr_kinase_AS"/>
</dbReference>
<feature type="binding site" evidence="7 8">
    <location>
        <position position="33"/>
    </location>
    <ligand>
        <name>ATP</name>
        <dbReference type="ChEBI" id="CHEBI:30616"/>
    </ligand>
</feature>
<keyword evidence="11" id="KW-1185">Reference proteome</keyword>
<dbReference type="Gene3D" id="3.30.200.20">
    <property type="entry name" value="Phosphorylase Kinase, domain 1"/>
    <property type="match status" value="1"/>
</dbReference>
<feature type="binding site" evidence="7">
    <location>
        <begin position="10"/>
        <end position="18"/>
    </location>
    <ligand>
        <name>ATP</name>
        <dbReference type="ChEBI" id="CHEBI:30616"/>
    </ligand>
</feature>
<dbReference type="SMART" id="SM00220">
    <property type="entry name" value="S_TKc"/>
    <property type="match status" value="1"/>
</dbReference>
<dbReference type="EMBL" id="ATLC01000043">
    <property type="protein sequence ID" value="EPJ28960.1"/>
    <property type="molecule type" value="Genomic_DNA"/>
</dbReference>
<proteinExistence type="inferred from homology"/>
<evidence type="ECO:0000313" key="10">
    <source>
        <dbReference type="EMBL" id="EPJ28960.1"/>
    </source>
</evidence>
<evidence type="ECO:0000256" key="8">
    <source>
        <dbReference type="PROSITE-ProRule" id="PRU10141"/>
    </source>
</evidence>
<comment type="function">
    <text evidence="7">Together with the serine/threonine kinase Pkn1, may play a role in the specific interactions with host proteins during intracellular growth.</text>
</comment>
<keyword evidence="5 7" id="KW-0418">Kinase</keyword>
<dbReference type="PROSITE" id="PS00107">
    <property type="entry name" value="PROTEIN_KINASE_ATP"/>
    <property type="match status" value="1"/>
</dbReference>
<dbReference type="InterPro" id="IPR023507">
    <property type="entry name" value="Ser/Thr_kinase_PknD"/>
</dbReference>
<comment type="catalytic activity">
    <reaction evidence="7">
        <text>L-seryl-[protein] + ATP = O-phospho-L-seryl-[protein] + ADP + H(+)</text>
        <dbReference type="Rhea" id="RHEA:17989"/>
        <dbReference type="Rhea" id="RHEA-COMP:9863"/>
        <dbReference type="Rhea" id="RHEA-COMP:11604"/>
        <dbReference type="ChEBI" id="CHEBI:15378"/>
        <dbReference type="ChEBI" id="CHEBI:29999"/>
        <dbReference type="ChEBI" id="CHEBI:30616"/>
        <dbReference type="ChEBI" id="CHEBI:83421"/>
        <dbReference type="ChEBI" id="CHEBI:456216"/>
        <dbReference type="EC" id="2.7.11.1"/>
    </reaction>
</comment>
<organism evidence="10 11">
    <name type="scientific">Chlamydia psittaci 99DC5</name>
    <dbReference type="NCBI Taxonomy" id="1112251"/>
    <lineage>
        <taxon>Bacteria</taxon>
        <taxon>Pseudomonadati</taxon>
        <taxon>Chlamydiota</taxon>
        <taxon>Chlamydiia</taxon>
        <taxon>Chlamydiales</taxon>
        <taxon>Chlamydiaceae</taxon>
        <taxon>Chlamydia/Chlamydophila group</taxon>
        <taxon>Chlamydia</taxon>
    </lineage>
</organism>
<dbReference type="PROSITE" id="PS00108">
    <property type="entry name" value="PROTEIN_KINASE_ST"/>
    <property type="match status" value="1"/>
</dbReference>
<dbReference type="InterPro" id="IPR000719">
    <property type="entry name" value="Prot_kinase_dom"/>
</dbReference>
<keyword evidence="3 7" id="KW-0808">Transferase</keyword>
<dbReference type="RefSeq" id="WP_014945585.1">
    <property type="nucleotide sequence ID" value="NZ_KE356190.1"/>
</dbReference>
<comment type="caution">
    <text evidence="10">The sequence shown here is derived from an EMBL/GenBank/DDBJ whole genome shotgun (WGS) entry which is preliminary data.</text>
</comment>
<dbReference type="Proteomes" id="UP000014627">
    <property type="component" value="Unassembled WGS sequence"/>
</dbReference>
<dbReference type="EC" id="2.7.11.1" evidence="7"/>
<comment type="PTM">
    <text evidence="7">Autophosphorylated on serine and threonine residues.</text>
</comment>
<evidence type="ECO:0000256" key="1">
    <source>
        <dbReference type="ARBA" id="ARBA00022527"/>
    </source>
</evidence>
<evidence type="ECO:0000256" key="2">
    <source>
        <dbReference type="ARBA" id="ARBA00022553"/>
    </source>
</evidence>
<feature type="active site" description="Proton acceptor" evidence="7">
    <location>
        <position position="138"/>
    </location>
</feature>
<dbReference type="PANTHER" id="PTHR43289">
    <property type="entry name" value="MITOGEN-ACTIVATED PROTEIN KINASE KINASE KINASE 20-RELATED"/>
    <property type="match status" value="1"/>
</dbReference>
<evidence type="ECO:0000256" key="4">
    <source>
        <dbReference type="ARBA" id="ARBA00022741"/>
    </source>
</evidence>
<evidence type="ECO:0000256" key="7">
    <source>
        <dbReference type="HAMAP-Rule" id="MF_01957"/>
    </source>
</evidence>
<dbReference type="InterPro" id="IPR011990">
    <property type="entry name" value="TPR-like_helical_dom_sf"/>
</dbReference>
<dbReference type="InterPro" id="IPR017441">
    <property type="entry name" value="Protein_kinase_ATP_BS"/>
</dbReference>
<evidence type="ECO:0000259" key="9">
    <source>
        <dbReference type="PROSITE" id="PS50011"/>
    </source>
</evidence>
<dbReference type="InterPro" id="IPR011009">
    <property type="entry name" value="Kinase-like_dom_sf"/>
</dbReference>
<dbReference type="Gene3D" id="1.10.510.10">
    <property type="entry name" value="Transferase(Phosphotransferase) domain 1"/>
    <property type="match status" value="1"/>
</dbReference>
<comment type="similarity">
    <text evidence="7">Belongs to the protein kinase superfamily. Ser/Thr protein kinase family.</text>
</comment>
<keyword evidence="1 7" id="KW-0723">Serine/threonine-protein kinase</keyword>
<dbReference type="PROSITE" id="PS50011">
    <property type="entry name" value="PROTEIN_KINASE_DOM"/>
    <property type="match status" value="1"/>
</dbReference>
<name>A0ABP2X4S3_CHLPS</name>
<keyword evidence="4 7" id="KW-0547">Nucleotide-binding</keyword>
<evidence type="ECO:0000256" key="5">
    <source>
        <dbReference type="ARBA" id="ARBA00022777"/>
    </source>
</evidence>
<dbReference type="PANTHER" id="PTHR43289:SF34">
    <property type="entry name" value="SERINE_THREONINE-PROTEIN KINASE YBDM-RELATED"/>
    <property type="match status" value="1"/>
</dbReference>
<dbReference type="Pfam" id="PF00069">
    <property type="entry name" value="Pkinase"/>
    <property type="match status" value="1"/>
</dbReference>
<reference evidence="10 11" key="1">
    <citation type="submission" date="2013-04" db="EMBL/GenBank/DDBJ databases">
        <title>Genome sequence of Chlamydia psittaci 99DC5.</title>
        <authorList>
            <person name="Huot-Creasy H."/>
            <person name="McCracken C.L."/>
            <person name="Humphries M."/>
            <person name="Sachse K."/>
            <person name="Laroucau K."/>
            <person name="Bavoil P."/>
            <person name="Myers G.S."/>
        </authorList>
    </citation>
    <scope>NUCLEOTIDE SEQUENCE [LARGE SCALE GENOMIC DNA]</scope>
    <source>
        <strain evidence="10 11">99DC5</strain>
    </source>
</reference>
<evidence type="ECO:0000313" key="11">
    <source>
        <dbReference type="Proteomes" id="UP000014627"/>
    </source>
</evidence>